<evidence type="ECO:0000313" key="2">
    <source>
        <dbReference type="EMBL" id="KAI9153173.1"/>
    </source>
</evidence>
<dbReference type="InterPro" id="IPR013103">
    <property type="entry name" value="RVT_2"/>
</dbReference>
<dbReference type="InterPro" id="IPR043502">
    <property type="entry name" value="DNA/RNA_pol_sf"/>
</dbReference>
<feature type="domain" description="Reverse transcriptase Ty1/copia-type" evidence="1">
    <location>
        <begin position="310"/>
        <end position="411"/>
    </location>
</feature>
<keyword evidence="3" id="KW-1185">Reference proteome</keyword>
<dbReference type="PANTHER" id="PTHR11439:SF511">
    <property type="match status" value="1"/>
</dbReference>
<reference evidence="2" key="2">
    <citation type="submission" date="2023-02" db="EMBL/GenBank/DDBJ databases">
        <authorList>
            <person name="Swenson N.G."/>
            <person name="Wegrzyn J.L."/>
            <person name="Mcevoy S.L."/>
        </authorList>
    </citation>
    <scope>NUCLEOTIDE SEQUENCE</scope>
    <source>
        <strain evidence="2">91603</strain>
        <tissue evidence="2">Leaf</tissue>
    </source>
</reference>
<evidence type="ECO:0000313" key="3">
    <source>
        <dbReference type="Proteomes" id="UP001064489"/>
    </source>
</evidence>
<evidence type="ECO:0000259" key="1">
    <source>
        <dbReference type="Pfam" id="PF07727"/>
    </source>
</evidence>
<dbReference type="Pfam" id="PF07727">
    <property type="entry name" value="RVT_2"/>
    <property type="match status" value="2"/>
</dbReference>
<dbReference type="Proteomes" id="UP001064489">
    <property type="component" value="Chromosome 11"/>
</dbReference>
<dbReference type="AlphaFoldDB" id="A0AAD5I600"/>
<comment type="caution">
    <text evidence="2">The sequence shown here is derived from an EMBL/GenBank/DDBJ whole genome shotgun (WGS) entry which is preliminary data.</text>
</comment>
<proteinExistence type="predicted"/>
<feature type="domain" description="Reverse transcriptase Ty1/copia-type" evidence="1">
    <location>
        <begin position="197"/>
        <end position="302"/>
    </location>
</feature>
<reference evidence="2" key="1">
    <citation type="journal article" date="2022" name="Plant J.">
        <title>Strategies of tolerance reflected in two North American maple genomes.</title>
        <authorList>
            <person name="McEvoy S.L."/>
            <person name="Sezen U.U."/>
            <person name="Trouern-Trend A."/>
            <person name="McMahon S.M."/>
            <person name="Schaberg P.G."/>
            <person name="Yang J."/>
            <person name="Wegrzyn J.L."/>
            <person name="Swenson N.G."/>
        </authorList>
    </citation>
    <scope>NUCLEOTIDE SEQUENCE</scope>
    <source>
        <strain evidence="2">91603</strain>
    </source>
</reference>
<dbReference type="PANTHER" id="PTHR11439">
    <property type="entry name" value="GAG-POL-RELATED RETROTRANSPOSON"/>
    <property type="match status" value="1"/>
</dbReference>
<protein>
    <recommendedName>
        <fullName evidence="1">Reverse transcriptase Ty1/copia-type domain-containing protein</fullName>
    </recommendedName>
</protein>
<organism evidence="2 3">
    <name type="scientific">Acer negundo</name>
    <name type="common">Box elder</name>
    <dbReference type="NCBI Taxonomy" id="4023"/>
    <lineage>
        <taxon>Eukaryota</taxon>
        <taxon>Viridiplantae</taxon>
        <taxon>Streptophyta</taxon>
        <taxon>Embryophyta</taxon>
        <taxon>Tracheophyta</taxon>
        <taxon>Spermatophyta</taxon>
        <taxon>Magnoliopsida</taxon>
        <taxon>eudicotyledons</taxon>
        <taxon>Gunneridae</taxon>
        <taxon>Pentapetalae</taxon>
        <taxon>rosids</taxon>
        <taxon>malvids</taxon>
        <taxon>Sapindales</taxon>
        <taxon>Sapindaceae</taxon>
        <taxon>Hippocastanoideae</taxon>
        <taxon>Acereae</taxon>
        <taxon>Acer</taxon>
    </lineage>
</organism>
<accession>A0AAD5I600</accession>
<name>A0AAD5I600_ACENE</name>
<dbReference type="SUPFAM" id="SSF56672">
    <property type="entry name" value="DNA/RNA polymerases"/>
    <property type="match status" value="1"/>
</dbReference>
<dbReference type="EMBL" id="JAJSOW010000108">
    <property type="protein sequence ID" value="KAI9153173.1"/>
    <property type="molecule type" value="Genomic_DNA"/>
</dbReference>
<sequence>MFPSPTPLHFQTRLLLLHISNLCLFPLIYRIPNFLTDHHANRLLHPLLRLPLPHPHPLCRHLLLTAHHQHSLFPLHRRIPRPSSDPFHHLSLQLPDSNPDLIPLRRSSRQAGSPAKLDDYVCSTVYSDQSLSLLPGPTKGTCYPLANHVSYHRYQSAYRSFVAQLSSITEPQSYLEVVAHPEWQEVIRSELRALQANGTWSLTPLLAGKTPIGCRWVYKFKLRSDGSIERHKAQLVAKGFTQLEGVDYQETFSPTAKIVSVRCLLTLAAARGWPLYQMDVNNAFLHGGLAEEIICLRCQGFGDSEGRFTGFVQSRSDYSLFTRTQGKSFTALLINVDDIPITGNDFVSIAATKKFLHSHFHLKDLGNLKYFLGIEISDSKKGIFISQCKYALEIIKDAGLLGAAPVDTPMERGLKLSNKSDLLKNSSQYRRLVGRLIYLTVSRPDITYAIHVLSRFMHQPRKFHMEAALRVVRYLKGAPDQGLFFSSNSDFKLRAYCDSD</sequence>
<gene>
    <name evidence="2" type="ORF">LWI28_007189</name>
</gene>